<organism evidence="2 3">
    <name type="scientific">Nakamurella endophytica</name>
    <dbReference type="NCBI Taxonomy" id="1748367"/>
    <lineage>
        <taxon>Bacteria</taxon>
        <taxon>Bacillati</taxon>
        <taxon>Actinomycetota</taxon>
        <taxon>Actinomycetes</taxon>
        <taxon>Nakamurellales</taxon>
        <taxon>Nakamurellaceae</taxon>
        <taxon>Nakamurella</taxon>
    </lineage>
</organism>
<accession>A0A917SSS8</accession>
<reference evidence="2" key="2">
    <citation type="submission" date="2020-09" db="EMBL/GenBank/DDBJ databases">
        <authorList>
            <person name="Sun Q."/>
            <person name="Zhou Y."/>
        </authorList>
    </citation>
    <scope>NUCLEOTIDE SEQUENCE</scope>
    <source>
        <strain evidence="2">CGMCC 4.7308</strain>
    </source>
</reference>
<proteinExistence type="predicted"/>
<evidence type="ECO:0008006" key="4">
    <source>
        <dbReference type="Google" id="ProtNLM"/>
    </source>
</evidence>
<dbReference type="EMBL" id="BMNA01000002">
    <property type="protein sequence ID" value="GGL94393.1"/>
    <property type="molecule type" value="Genomic_DNA"/>
</dbReference>
<evidence type="ECO:0000256" key="1">
    <source>
        <dbReference type="SAM" id="Phobius"/>
    </source>
</evidence>
<dbReference type="Proteomes" id="UP000655208">
    <property type="component" value="Unassembled WGS sequence"/>
</dbReference>
<name>A0A917SSS8_9ACTN</name>
<protein>
    <recommendedName>
        <fullName evidence="4">META domain-containing protein</fullName>
    </recommendedName>
</protein>
<dbReference type="AlphaFoldDB" id="A0A917SSS8"/>
<gene>
    <name evidence="2" type="ORF">GCM10011594_12740</name>
</gene>
<reference evidence="2" key="1">
    <citation type="journal article" date="2014" name="Int. J. Syst. Evol. Microbiol.">
        <title>Complete genome sequence of Corynebacterium casei LMG S-19264T (=DSM 44701T), isolated from a smear-ripened cheese.</title>
        <authorList>
            <consortium name="US DOE Joint Genome Institute (JGI-PGF)"/>
            <person name="Walter F."/>
            <person name="Albersmeier A."/>
            <person name="Kalinowski J."/>
            <person name="Ruckert C."/>
        </authorList>
    </citation>
    <scope>NUCLEOTIDE SEQUENCE</scope>
    <source>
        <strain evidence="2">CGMCC 4.7308</strain>
    </source>
</reference>
<evidence type="ECO:0000313" key="3">
    <source>
        <dbReference type="Proteomes" id="UP000655208"/>
    </source>
</evidence>
<feature type="transmembrane region" description="Helical" evidence="1">
    <location>
        <begin position="12"/>
        <end position="31"/>
    </location>
</feature>
<comment type="caution">
    <text evidence="2">The sequence shown here is derived from an EMBL/GenBank/DDBJ whole genome shotgun (WGS) entry which is preliminary data.</text>
</comment>
<keyword evidence="3" id="KW-1185">Reference proteome</keyword>
<keyword evidence="1" id="KW-0472">Membrane</keyword>
<keyword evidence="1" id="KW-0812">Transmembrane</keyword>
<sequence length="162" mass="17870">MLRSVRQRPRRLVAGICALVLVLVAVTVWVLQAQRQASHQARVQRDVVGPLWLLTEVRAPQGPTTVQRDDWITLRLEPNGTSRITTCSGGNTTTARWRATSSGFEMADPVNDVLACNAGRSRPKVVSDATSVLTRGPLVAERSGDALVLRAAPYELRYRIER</sequence>
<keyword evidence="1" id="KW-1133">Transmembrane helix</keyword>
<evidence type="ECO:0000313" key="2">
    <source>
        <dbReference type="EMBL" id="GGL94393.1"/>
    </source>
</evidence>